<feature type="domain" description="Fatty acid desaturase" evidence="2">
    <location>
        <begin position="37"/>
        <end position="133"/>
    </location>
</feature>
<keyword evidence="1" id="KW-0472">Membrane</keyword>
<feature type="transmembrane region" description="Helical" evidence="1">
    <location>
        <begin position="70"/>
        <end position="88"/>
    </location>
</feature>
<gene>
    <name evidence="3" type="ORF">FSB76_16670</name>
</gene>
<keyword evidence="1" id="KW-1133">Transmembrane helix</keyword>
<dbReference type="Proteomes" id="UP000321362">
    <property type="component" value="Chromosome"/>
</dbReference>
<organism evidence="3 4">
    <name type="scientific">Mucilaginibacter ginsenosidivorax</name>
    <dbReference type="NCBI Taxonomy" id="862126"/>
    <lineage>
        <taxon>Bacteria</taxon>
        <taxon>Pseudomonadati</taxon>
        <taxon>Bacteroidota</taxon>
        <taxon>Sphingobacteriia</taxon>
        <taxon>Sphingobacteriales</taxon>
        <taxon>Sphingobacteriaceae</taxon>
        <taxon>Mucilaginibacter</taxon>
    </lineage>
</organism>
<dbReference type="InterPro" id="IPR005804">
    <property type="entry name" value="FA_desaturase_dom"/>
</dbReference>
<accession>A0A5B8W3B8</accession>
<evidence type="ECO:0000313" key="4">
    <source>
        <dbReference type="Proteomes" id="UP000321362"/>
    </source>
</evidence>
<dbReference type="EMBL" id="CP042437">
    <property type="protein sequence ID" value="QEC77495.1"/>
    <property type="molecule type" value="Genomic_DNA"/>
</dbReference>
<dbReference type="RefSeq" id="WP_147055238.1">
    <property type="nucleotide sequence ID" value="NZ_CP042437.1"/>
</dbReference>
<feature type="transmembrane region" description="Helical" evidence="1">
    <location>
        <begin position="38"/>
        <end position="58"/>
    </location>
</feature>
<dbReference type="Pfam" id="PF00487">
    <property type="entry name" value="FA_desaturase"/>
    <property type="match status" value="1"/>
</dbReference>
<feature type="transmembrane region" description="Helical" evidence="1">
    <location>
        <begin position="126"/>
        <end position="145"/>
    </location>
</feature>
<keyword evidence="1" id="KW-0812">Transmembrane</keyword>
<keyword evidence="4" id="KW-1185">Reference proteome</keyword>
<evidence type="ECO:0000313" key="3">
    <source>
        <dbReference type="EMBL" id="QEC77495.1"/>
    </source>
</evidence>
<dbReference type="KEGG" id="mgk:FSB76_16670"/>
<reference evidence="3 4" key="1">
    <citation type="journal article" date="2013" name="J. Microbiol.">
        <title>Mucilaginibacter ginsenosidivorax sp. nov., with ginsenoside converting activity isolated from sediment.</title>
        <authorList>
            <person name="Kim J.K."/>
            <person name="Choi T.E."/>
            <person name="Liu Q.M."/>
            <person name="Park H.Y."/>
            <person name="Yi T.H."/>
            <person name="Yoon M.H."/>
            <person name="Kim S.C."/>
            <person name="Im W.T."/>
        </authorList>
    </citation>
    <scope>NUCLEOTIDE SEQUENCE [LARGE SCALE GENOMIC DNA]</scope>
    <source>
        <strain evidence="3 4">KHI28</strain>
    </source>
</reference>
<protein>
    <submittedName>
        <fullName evidence="3">Fatty acid desaturase</fullName>
    </submittedName>
</protein>
<dbReference type="AlphaFoldDB" id="A0A5B8W3B8"/>
<feature type="transmembrane region" description="Helical" evidence="1">
    <location>
        <begin position="152"/>
        <end position="170"/>
    </location>
</feature>
<proteinExistence type="predicted"/>
<dbReference type="OrthoDB" id="9792534at2"/>
<feature type="transmembrane region" description="Helical" evidence="1">
    <location>
        <begin position="7"/>
        <end position="32"/>
    </location>
</feature>
<dbReference type="GO" id="GO:0006629">
    <property type="term" value="P:lipid metabolic process"/>
    <property type="evidence" value="ECO:0007669"/>
    <property type="project" value="InterPro"/>
</dbReference>
<sequence length="236" mass="28061">MQKSPSNIGLLVALAVTGSWIFSIILLMQWNFSFVNPLVYLLVLVQMHLYTGLFITAHDAMHGSISPNRGINNFVGYLCTFLYASFWYPQLYTKHHLHHSHVHTTHDPDYHNGSFWSWYVRFIRNYLSIWQIVVMAALFNVLKIWIPQQNLLLFWVAPSLLSTLQLFYFGTYQPHKGEHDNIYFARSQKKNHIRAFFSCYFFGYHYEHHHSPGTPWWMLWRGEENQESRVKSQESR</sequence>
<evidence type="ECO:0000259" key="2">
    <source>
        <dbReference type="Pfam" id="PF00487"/>
    </source>
</evidence>
<evidence type="ECO:0000256" key="1">
    <source>
        <dbReference type="SAM" id="Phobius"/>
    </source>
</evidence>
<name>A0A5B8W3B8_9SPHI</name>